<name>A0A074MD70_ERYLO</name>
<dbReference type="Gene3D" id="3.40.1350.10">
    <property type="match status" value="1"/>
</dbReference>
<evidence type="ECO:0000313" key="3">
    <source>
        <dbReference type="EMBL" id="KEO91414.1"/>
    </source>
</evidence>
<dbReference type="EMBL" id="JMIW01000001">
    <property type="protein sequence ID" value="KEO91414.1"/>
    <property type="molecule type" value="Genomic_DNA"/>
</dbReference>
<organism evidence="3 4">
    <name type="scientific">Erythrobacter longus</name>
    <dbReference type="NCBI Taxonomy" id="1044"/>
    <lineage>
        <taxon>Bacteria</taxon>
        <taxon>Pseudomonadati</taxon>
        <taxon>Pseudomonadota</taxon>
        <taxon>Alphaproteobacteria</taxon>
        <taxon>Sphingomonadales</taxon>
        <taxon>Erythrobacteraceae</taxon>
        <taxon>Erythrobacter/Porphyrobacter group</taxon>
        <taxon>Erythrobacter</taxon>
    </lineage>
</organism>
<dbReference type="PANTHER" id="PTHR34039:SF1">
    <property type="entry name" value="UPF0102 PROTEIN YRAN"/>
    <property type="match status" value="1"/>
</dbReference>
<dbReference type="InterPro" id="IPR011856">
    <property type="entry name" value="tRNA_endonuc-like_dom_sf"/>
</dbReference>
<reference evidence="3 4" key="1">
    <citation type="submission" date="2014-04" db="EMBL/GenBank/DDBJ databases">
        <title>A comprehensive comparison of genomes of Erythrobacter spp. strains.</title>
        <authorList>
            <person name="Zheng Q."/>
        </authorList>
    </citation>
    <scope>NUCLEOTIDE SEQUENCE [LARGE SCALE GENOMIC DNA]</scope>
    <source>
        <strain evidence="3 4">DSM 6997</strain>
    </source>
</reference>
<dbReference type="Pfam" id="PF02021">
    <property type="entry name" value="UPF0102"/>
    <property type="match status" value="1"/>
</dbReference>
<keyword evidence="4" id="KW-1185">Reference proteome</keyword>
<evidence type="ECO:0000256" key="2">
    <source>
        <dbReference type="HAMAP-Rule" id="MF_00048"/>
    </source>
</evidence>
<evidence type="ECO:0000256" key="1">
    <source>
        <dbReference type="ARBA" id="ARBA00006738"/>
    </source>
</evidence>
<comment type="caution">
    <text evidence="3">The sequence shown here is derived from an EMBL/GenBank/DDBJ whole genome shotgun (WGS) entry which is preliminary data.</text>
</comment>
<dbReference type="AlphaFoldDB" id="A0A074MD70"/>
<protein>
    <recommendedName>
        <fullName evidence="2">UPF0102 protein EH31_01750</fullName>
    </recommendedName>
</protein>
<dbReference type="PANTHER" id="PTHR34039">
    <property type="entry name" value="UPF0102 PROTEIN YRAN"/>
    <property type="match status" value="1"/>
</dbReference>
<dbReference type="RefSeq" id="WP_034957681.1">
    <property type="nucleotide sequence ID" value="NZ_JMIW01000001.1"/>
</dbReference>
<dbReference type="GO" id="GO:0003676">
    <property type="term" value="F:nucleic acid binding"/>
    <property type="evidence" value="ECO:0007669"/>
    <property type="project" value="InterPro"/>
</dbReference>
<dbReference type="eggNOG" id="COG0792">
    <property type="taxonomic scope" value="Bacteria"/>
</dbReference>
<dbReference type="InterPro" id="IPR011335">
    <property type="entry name" value="Restrct_endonuc-II-like"/>
</dbReference>
<dbReference type="HAMAP" id="MF_00048">
    <property type="entry name" value="UPF0102"/>
    <property type="match status" value="1"/>
</dbReference>
<dbReference type="OrthoDB" id="9812968at2"/>
<evidence type="ECO:0000313" key="4">
    <source>
        <dbReference type="Proteomes" id="UP000027647"/>
    </source>
</evidence>
<dbReference type="InterPro" id="IPR003509">
    <property type="entry name" value="UPF0102_YraN-like"/>
</dbReference>
<dbReference type="Proteomes" id="UP000027647">
    <property type="component" value="Unassembled WGS sequence"/>
</dbReference>
<proteinExistence type="inferred from homology"/>
<accession>A0A074MD70</accession>
<dbReference type="STRING" id="1044.EH31_01750"/>
<gene>
    <name evidence="3" type="ORF">EH31_01750</name>
</gene>
<sequence>MSDKRIIADRKGREAEAQAAQFLMQQGFEVVAERRKTKLGEIDLIARKPGLVVFAEVKWRARKADLATAIDEHRLARVAAAVEVVAHEYAGGGEDIRIDVILLAPGSRPTHIENAWMP</sequence>
<dbReference type="SUPFAM" id="SSF52980">
    <property type="entry name" value="Restriction endonuclease-like"/>
    <property type="match status" value="1"/>
</dbReference>
<comment type="similarity">
    <text evidence="1 2">Belongs to the UPF0102 family.</text>
</comment>